<dbReference type="KEGG" id="pla:Plav_0915"/>
<dbReference type="EMBL" id="CP000774">
    <property type="protein sequence ID" value="ABS62538.1"/>
    <property type="molecule type" value="Genomic_DNA"/>
</dbReference>
<keyword evidence="2" id="KW-1185">Reference proteome</keyword>
<dbReference type="AlphaFoldDB" id="A7HRK5"/>
<gene>
    <name evidence="1" type="ordered locus">Plav_0915</name>
</gene>
<organism evidence="1 2">
    <name type="scientific">Parvibaculum lavamentivorans (strain DS-1 / DSM 13023 / NCIMB 13966)</name>
    <dbReference type="NCBI Taxonomy" id="402881"/>
    <lineage>
        <taxon>Bacteria</taxon>
        <taxon>Pseudomonadati</taxon>
        <taxon>Pseudomonadota</taxon>
        <taxon>Alphaproteobacteria</taxon>
        <taxon>Hyphomicrobiales</taxon>
        <taxon>Parvibaculaceae</taxon>
        <taxon>Parvibaculum</taxon>
    </lineage>
</organism>
<protein>
    <submittedName>
        <fullName evidence="1">Phage-related minor tail protein-like protein</fullName>
    </submittedName>
</protein>
<accession>A7HRK5</accession>
<name>A7HRK5_PARL1</name>
<dbReference type="RefSeq" id="WP_012109792.1">
    <property type="nucleotide sequence ID" value="NC_009719.1"/>
</dbReference>
<dbReference type="HOGENOM" id="CLU_109775_0_0_5"/>
<dbReference type="Proteomes" id="UP000006377">
    <property type="component" value="Chromosome"/>
</dbReference>
<proteinExistence type="predicted"/>
<reference evidence="1 2" key="1">
    <citation type="journal article" date="2011" name="Stand. Genomic Sci.">
        <title>Complete genome sequence of Parvibaculum lavamentivorans type strain (DS-1(T)).</title>
        <authorList>
            <person name="Schleheck D."/>
            <person name="Weiss M."/>
            <person name="Pitluck S."/>
            <person name="Bruce D."/>
            <person name="Land M.L."/>
            <person name="Han S."/>
            <person name="Saunders E."/>
            <person name="Tapia R."/>
            <person name="Detter C."/>
            <person name="Brettin T."/>
            <person name="Han J."/>
            <person name="Woyke T."/>
            <person name="Goodwin L."/>
            <person name="Pennacchio L."/>
            <person name="Nolan M."/>
            <person name="Cook A.M."/>
            <person name="Kjelleberg S."/>
            <person name="Thomas T."/>
        </authorList>
    </citation>
    <scope>NUCLEOTIDE SEQUENCE [LARGE SCALE GENOMIC DNA]</scope>
    <source>
        <strain evidence="2">DS-1 / DSM 13023 / NCIMB 13966</strain>
    </source>
</reference>
<sequence>MTEDNDPEALTLAMEAAAEATRAFGLETQRTMKAVTEDFRRAGAGGRDFGSAVAGAFDGIALKGRSLSDVLRKLALDLSRMALESAGNAMGSAISGAMGSLFASAKGNAFSDGRVMPFAKGGVVSSPMLFPLRGGTGLAGEAGAEAILPLRRGADGRLGVAAEGGGGPMQITFNVTAADAESFRRSESQIAAMLARVAGRGARNL</sequence>
<evidence type="ECO:0000313" key="1">
    <source>
        <dbReference type="EMBL" id="ABS62538.1"/>
    </source>
</evidence>
<evidence type="ECO:0000313" key="2">
    <source>
        <dbReference type="Proteomes" id="UP000006377"/>
    </source>
</evidence>
<dbReference type="eggNOG" id="COG5281">
    <property type="taxonomic scope" value="Bacteria"/>
</dbReference>
<dbReference type="STRING" id="402881.Plav_0915"/>